<dbReference type="Proteomes" id="UP000178723">
    <property type="component" value="Unassembled WGS sequence"/>
</dbReference>
<gene>
    <name evidence="1" type="ORF">A3I40_04050</name>
</gene>
<comment type="caution">
    <text evidence="1">The sequence shown here is derived from an EMBL/GenBank/DDBJ whole genome shotgun (WGS) entry which is preliminary data.</text>
</comment>
<dbReference type="AlphaFoldDB" id="A0A1F7VB51"/>
<sequence length="146" mass="16208">TISLPDQCDQEPQFEKYTVPEIYRGKATAVDFSSYPEAEQFRTVIRTGVSKGPNFAGHYAVIEWGCGTSCQNHAIVDVESGKVIEFGLQSFYGVAHKLNSSLLIVNPAVNLPEDSEQAITTDFYVWQDNNLNFSCRLPGTAPRMLL</sequence>
<dbReference type="STRING" id="1802407.A3I40_04050"/>
<proteinExistence type="predicted"/>
<evidence type="ECO:0000313" key="1">
    <source>
        <dbReference type="EMBL" id="OGL87348.1"/>
    </source>
</evidence>
<reference evidence="1 2" key="1">
    <citation type="journal article" date="2016" name="Nat. Commun.">
        <title>Thousands of microbial genomes shed light on interconnected biogeochemical processes in an aquifer system.</title>
        <authorList>
            <person name="Anantharaman K."/>
            <person name="Brown C.T."/>
            <person name="Hug L.A."/>
            <person name="Sharon I."/>
            <person name="Castelle C.J."/>
            <person name="Probst A.J."/>
            <person name="Thomas B.C."/>
            <person name="Singh A."/>
            <person name="Wilkins M.J."/>
            <person name="Karaoz U."/>
            <person name="Brodie E.L."/>
            <person name="Williams K.H."/>
            <person name="Hubbard S.S."/>
            <person name="Banfield J.F."/>
        </authorList>
    </citation>
    <scope>NUCLEOTIDE SEQUENCE [LARGE SCALE GENOMIC DNA]</scope>
</reference>
<name>A0A1F7VB51_9BACT</name>
<protein>
    <submittedName>
        <fullName evidence="1">Uncharacterized protein</fullName>
    </submittedName>
</protein>
<accession>A0A1F7VB51</accession>
<dbReference type="EMBL" id="MGEP01000019">
    <property type="protein sequence ID" value="OGL87348.1"/>
    <property type="molecule type" value="Genomic_DNA"/>
</dbReference>
<evidence type="ECO:0000313" key="2">
    <source>
        <dbReference type="Proteomes" id="UP000178723"/>
    </source>
</evidence>
<feature type="non-terminal residue" evidence="1">
    <location>
        <position position="1"/>
    </location>
</feature>
<organism evidence="1 2">
    <name type="scientific">Candidatus Uhrbacteria bacterium RIFCSPLOWO2_02_FULL_48_12</name>
    <dbReference type="NCBI Taxonomy" id="1802407"/>
    <lineage>
        <taxon>Bacteria</taxon>
        <taxon>Candidatus Uhriibacteriota</taxon>
    </lineage>
</organism>